<reference evidence="2 3" key="1">
    <citation type="submission" date="2015-09" db="EMBL/GenBank/DDBJ databases">
        <authorList>
            <consortium name="Pathogen Informatics"/>
        </authorList>
    </citation>
    <scope>NUCLEOTIDE SEQUENCE [LARGE SCALE GENOMIC DNA]</scope>
    <source>
        <strain evidence="2 3">2789STDY5834846</strain>
    </source>
</reference>
<protein>
    <submittedName>
        <fullName evidence="2">DNA-binding protein</fullName>
    </submittedName>
</protein>
<keyword evidence="2" id="KW-0238">DNA-binding</keyword>
<dbReference type="SUPFAM" id="SSF46955">
    <property type="entry name" value="Putative DNA-binding domain"/>
    <property type="match status" value="1"/>
</dbReference>
<dbReference type="PANTHER" id="PTHR34585">
    <property type="match status" value="1"/>
</dbReference>
<dbReference type="GO" id="GO:0003677">
    <property type="term" value="F:DNA binding"/>
    <property type="evidence" value="ECO:0007669"/>
    <property type="project" value="UniProtKB-KW"/>
</dbReference>
<evidence type="ECO:0000313" key="2">
    <source>
        <dbReference type="EMBL" id="CUO87392.1"/>
    </source>
</evidence>
<dbReference type="InterPro" id="IPR009061">
    <property type="entry name" value="DNA-bd_dom_put_sf"/>
</dbReference>
<dbReference type="PANTHER" id="PTHR34585:SF22">
    <property type="entry name" value="HELIX-TURN-HELIX DOMAIN-CONTAINING PROTEIN"/>
    <property type="match status" value="1"/>
</dbReference>
<gene>
    <name evidence="2" type="ORF">ERS852461_01347</name>
</gene>
<name>A0A174IJ71_9BACE</name>
<dbReference type="Proteomes" id="UP000095606">
    <property type="component" value="Unassembled WGS sequence"/>
</dbReference>
<proteinExistence type="predicted"/>
<dbReference type="AlphaFoldDB" id="A0A174IJ71"/>
<dbReference type="Pfam" id="PF12728">
    <property type="entry name" value="HTH_17"/>
    <property type="match status" value="1"/>
</dbReference>
<dbReference type="InterPro" id="IPR041657">
    <property type="entry name" value="HTH_17"/>
</dbReference>
<dbReference type="EMBL" id="CZAE01000004">
    <property type="protein sequence ID" value="CUO87392.1"/>
    <property type="molecule type" value="Genomic_DNA"/>
</dbReference>
<feature type="domain" description="Helix-turn-helix" evidence="1">
    <location>
        <begin position="51"/>
        <end position="96"/>
    </location>
</feature>
<accession>A0A174IJ71</accession>
<sequence length="102" mass="11981">MVNESNAPAPLSMAVVPQSFLNGLMDEVREVKSLLQKKSEEEVNSQWIESTQVRKRLGISAKTWQTYRDERRIPFSQFGRKIYVKRADLEKFMEDHYIDTTK</sequence>
<organism evidence="2 3">
    <name type="scientific">Bacteroides faecis</name>
    <dbReference type="NCBI Taxonomy" id="674529"/>
    <lineage>
        <taxon>Bacteria</taxon>
        <taxon>Pseudomonadati</taxon>
        <taxon>Bacteroidota</taxon>
        <taxon>Bacteroidia</taxon>
        <taxon>Bacteroidales</taxon>
        <taxon>Bacteroidaceae</taxon>
        <taxon>Bacteroides</taxon>
    </lineage>
</organism>
<evidence type="ECO:0000313" key="3">
    <source>
        <dbReference type="Proteomes" id="UP000095606"/>
    </source>
</evidence>
<evidence type="ECO:0000259" key="1">
    <source>
        <dbReference type="Pfam" id="PF12728"/>
    </source>
</evidence>